<proteinExistence type="predicted"/>
<protein>
    <submittedName>
        <fullName evidence="1">Uncharacterized protein</fullName>
    </submittedName>
</protein>
<evidence type="ECO:0000313" key="2">
    <source>
        <dbReference type="Proteomes" id="UP001642464"/>
    </source>
</evidence>
<dbReference type="EMBL" id="CAXAMM010040157">
    <property type="protein sequence ID" value="CAK9091442.1"/>
    <property type="molecule type" value="Genomic_DNA"/>
</dbReference>
<accession>A0ABP0QT26</accession>
<comment type="caution">
    <text evidence="1">The sequence shown here is derived from an EMBL/GenBank/DDBJ whole genome shotgun (WGS) entry which is preliminary data.</text>
</comment>
<keyword evidence="2" id="KW-1185">Reference proteome</keyword>
<gene>
    <name evidence="1" type="ORF">SCF082_LOCUS43078</name>
</gene>
<name>A0ABP0QT26_9DINO</name>
<organism evidence="1 2">
    <name type="scientific">Durusdinium trenchii</name>
    <dbReference type="NCBI Taxonomy" id="1381693"/>
    <lineage>
        <taxon>Eukaryota</taxon>
        <taxon>Sar</taxon>
        <taxon>Alveolata</taxon>
        <taxon>Dinophyceae</taxon>
        <taxon>Suessiales</taxon>
        <taxon>Symbiodiniaceae</taxon>
        <taxon>Durusdinium</taxon>
    </lineage>
</organism>
<sequence>METDLAKEVVEEAATVTTCETPPSMSMEDFKNKYPEVQITLSLNLGADVVVSVVSDKVFLSSASAFHVLLEEQGPKGTSDSAPMTLYQLYIMLEKRGIVNFKLTSHDCERPAEVQKGNVADTLEVSHTSHSVYKPNPVQQKHVKASNLGGFLNYNTLEKSKYLELVWRNLDHIYQFSIVSFVFDIPLYPSQGMRHYGKEKVLGPAKPLWFIKGDGFHMEANKVYEVA</sequence>
<dbReference type="Proteomes" id="UP001642464">
    <property type="component" value="Unassembled WGS sequence"/>
</dbReference>
<reference evidence="1 2" key="1">
    <citation type="submission" date="2024-02" db="EMBL/GenBank/DDBJ databases">
        <authorList>
            <person name="Chen Y."/>
            <person name="Shah S."/>
            <person name="Dougan E. K."/>
            <person name="Thang M."/>
            <person name="Chan C."/>
        </authorList>
    </citation>
    <scope>NUCLEOTIDE SEQUENCE [LARGE SCALE GENOMIC DNA]</scope>
</reference>
<evidence type="ECO:0000313" key="1">
    <source>
        <dbReference type="EMBL" id="CAK9091442.1"/>
    </source>
</evidence>